<evidence type="ECO:0000259" key="9">
    <source>
        <dbReference type="PROSITE" id="PS51782"/>
    </source>
</evidence>
<dbReference type="Pfam" id="PF00263">
    <property type="entry name" value="Secretin"/>
    <property type="match status" value="1"/>
</dbReference>
<evidence type="ECO:0000256" key="2">
    <source>
        <dbReference type="ARBA" id="ARBA00022448"/>
    </source>
</evidence>
<keyword evidence="2 7" id="KW-0813">Transport</keyword>
<dbReference type="InterPro" id="IPR005644">
    <property type="entry name" value="NolW-like"/>
</dbReference>
<evidence type="ECO:0000256" key="1">
    <source>
        <dbReference type="ARBA" id="ARBA00004370"/>
    </source>
</evidence>
<dbReference type="InterPro" id="IPR001775">
    <property type="entry name" value="GspD/PilQ"/>
</dbReference>
<keyword evidence="11" id="KW-1185">Reference proteome</keyword>
<dbReference type="CDD" id="cd00118">
    <property type="entry name" value="LysM"/>
    <property type="match status" value="1"/>
</dbReference>
<evidence type="ECO:0000313" key="11">
    <source>
        <dbReference type="Proteomes" id="UP000190625"/>
    </source>
</evidence>
<dbReference type="Pfam" id="PF03958">
    <property type="entry name" value="Secretin_N"/>
    <property type="match status" value="1"/>
</dbReference>
<dbReference type="PANTHER" id="PTHR30332:SF17">
    <property type="entry name" value="TYPE IV PILIATION SYSTEM PROTEIN DR_0774-RELATED"/>
    <property type="match status" value="1"/>
</dbReference>
<dbReference type="SMART" id="SM00257">
    <property type="entry name" value="LysM"/>
    <property type="match status" value="2"/>
</dbReference>
<evidence type="ECO:0000256" key="4">
    <source>
        <dbReference type="ARBA" id="ARBA00023136"/>
    </source>
</evidence>
<dbReference type="Pfam" id="PF07660">
    <property type="entry name" value="STN"/>
    <property type="match status" value="1"/>
</dbReference>
<feature type="region of interest" description="Disordered" evidence="8">
    <location>
        <begin position="558"/>
        <end position="599"/>
    </location>
</feature>
<dbReference type="PROSITE" id="PS51782">
    <property type="entry name" value="LYSM"/>
    <property type="match status" value="2"/>
</dbReference>
<gene>
    <name evidence="10" type="ORF">SAMN02745118_02034</name>
</gene>
<protein>
    <submittedName>
        <fullName evidence="10">Type IV pilus assembly protein PilQ</fullName>
    </submittedName>
</protein>
<dbReference type="InterPro" id="IPR036779">
    <property type="entry name" value="LysM_dom_sf"/>
</dbReference>
<reference evidence="11" key="1">
    <citation type="submission" date="2017-02" db="EMBL/GenBank/DDBJ databases">
        <authorList>
            <person name="Varghese N."/>
            <person name="Submissions S."/>
        </authorList>
    </citation>
    <scope>NUCLEOTIDE SEQUENCE [LARGE SCALE GENOMIC DNA]</scope>
    <source>
        <strain evidence="11">ATCC BAA-73</strain>
    </source>
</reference>
<dbReference type="GO" id="GO:0009279">
    <property type="term" value="C:cell outer membrane"/>
    <property type="evidence" value="ECO:0007669"/>
    <property type="project" value="UniProtKB-SubCell"/>
</dbReference>
<evidence type="ECO:0000256" key="6">
    <source>
        <dbReference type="RuleBase" id="RU004003"/>
    </source>
</evidence>
<evidence type="ECO:0000313" key="10">
    <source>
        <dbReference type="EMBL" id="SJZ86045.1"/>
    </source>
</evidence>
<accession>A0A1T4P3D1</accession>
<evidence type="ECO:0000256" key="3">
    <source>
        <dbReference type="ARBA" id="ARBA00022729"/>
    </source>
</evidence>
<proteinExistence type="inferred from homology"/>
<dbReference type="SMART" id="SM00965">
    <property type="entry name" value="STN"/>
    <property type="match status" value="1"/>
</dbReference>
<comment type="subcellular location">
    <subcellularLocation>
        <location evidence="7">Cell outer membrane</location>
    </subcellularLocation>
    <subcellularLocation>
        <location evidence="1">Membrane</location>
    </subcellularLocation>
</comment>
<dbReference type="EMBL" id="FUWM01000017">
    <property type="protein sequence ID" value="SJZ86045.1"/>
    <property type="molecule type" value="Genomic_DNA"/>
</dbReference>
<dbReference type="InterPro" id="IPR004845">
    <property type="entry name" value="T2SS_GspD_CS"/>
</dbReference>
<dbReference type="InterPro" id="IPR050810">
    <property type="entry name" value="Bact_Secretion_Sys_Channel"/>
</dbReference>
<dbReference type="Pfam" id="PF01476">
    <property type="entry name" value="LysM"/>
    <property type="match status" value="2"/>
</dbReference>
<keyword evidence="4" id="KW-0472">Membrane</keyword>
<dbReference type="PROSITE" id="PS00875">
    <property type="entry name" value="T2SP_D"/>
    <property type="match status" value="1"/>
</dbReference>
<dbReference type="PRINTS" id="PR00811">
    <property type="entry name" value="BCTERIALGSPD"/>
</dbReference>
<dbReference type="GO" id="GO:0015627">
    <property type="term" value="C:type II protein secretion system complex"/>
    <property type="evidence" value="ECO:0007669"/>
    <property type="project" value="TreeGrafter"/>
</dbReference>
<dbReference type="SUPFAM" id="SSF54106">
    <property type="entry name" value="LysM domain"/>
    <property type="match status" value="2"/>
</dbReference>
<dbReference type="InterPro" id="IPR038591">
    <property type="entry name" value="NolW-like_sf"/>
</dbReference>
<name>A0A1T4P3D1_9FIRM</name>
<dbReference type="Proteomes" id="UP000190625">
    <property type="component" value="Unassembled WGS sequence"/>
</dbReference>
<organism evidence="10 11">
    <name type="scientific">Selenihalanaerobacter shriftii</name>
    <dbReference type="NCBI Taxonomy" id="142842"/>
    <lineage>
        <taxon>Bacteria</taxon>
        <taxon>Bacillati</taxon>
        <taxon>Bacillota</taxon>
        <taxon>Clostridia</taxon>
        <taxon>Halanaerobiales</taxon>
        <taxon>Halobacteroidaceae</taxon>
        <taxon>Selenihalanaerobacter</taxon>
    </lineage>
</organism>
<evidence type="ECO:0000256" key="5">
    <source>
        <dbReference type="ARBA" id="ARBA00023237"/>
    </source>
</evidence>
<dbReference type="Gene3D" id="3.30.1370.130">
    <property type="match status" value="1"/>
</dbReference>
<keyword evidence="3" id="KW-0732">Signal</keyword>
<feature type="compositionally biased region" description="Basic and acidic residues" evidence="8">
    <location>
        <begin position="558"/>
        <end position="567"/>
    </location>
</feature>
<dbReference type="PANTHER" id="PTHR30332">
    <property type="entry name" value="PROBABLE GENERAL SECRETION PATHWAY PROTEIN D"/>
    <property type="match status" value="1"/>
</dbReference>
<evidence type="ECO:0000256" key="7">
    <source>
        <dbReference type="RuleBase" id="RU004004"/>
    </source>
</evidence>
<dbReference type="InterPro" id="IPR011662">
    <property type="entry name" value="Secretin/TonB_short_N"/>
</dbReference>
<dbReference type="Gene3D" id="3.10.350.10">
    <property type="entry name" value="LysM domain"/>
    <property type="match status" value="2"/>
</dbReference>
<keyword evidence="5" id="KW-0998">Cell outer membrane</keyword>
<dbReference type="GO" id="GO:0009306">
    <property type="term" value="P:protein secretion"/>
    <property type="evidence" value="ECO:0007669"/>
    <property type="project" value="InterPro"/>
</dbReference>
<feature type="domain" description="LysM" evidence="9">
    <location>
        <begin position="493"/>
        <end position="537"/>
    </location>
</feature>
<dbReference type="InterPro" id="IPR018392">
    <property type="entry name" value="LysM"/>
</dbReference>
<evidence type="ECO:0000256" key="8">
    <source>
        <dbReference type="SAM" id="MobiDB-lite"/>
    </source>
</evidence>
<comment type="similarity">
    <text evidence="6">Belongs to the bacterial secretin family.</text>
</comment>
<dbReference type="InterPro" id="IPR004846">
    <property type="entry name" value="T2SS/T3SS_dom"/>
</dbReference>
<dbReference type="AlphaFoldDB" id="A0A1T4P3D1"/>
<dbReference type="RefSeq" id="WP_078810469.1">
    <property type="nucleotide sequence ID" value="NZ_FUWM01000017.1"/>
</dbReference>
<dbReference type="OrthoDB" id="9779724at2"/>
<dbReference type="STRING" id="142842.SAMN02745118_02034"/>
<dbReference type="Gene3D" id="3.30.1370.120">
    <property type="match status" value="1"/>
</dbReference>
<feature type="domain" description="LysM" evidence="9">
    <location>
        <begin position="443"/>
        <end position="487"/>
    </location>
</feature>
<sequence>MEDKTSKKIVIVGLLILLTISFSVGTMAEETKPLPGASKNINLKLKGVNLRDAFRALADVANMNIITDNSVKGKVTINLNNITFLESVELLAKTNGLSYRIVGNTVLVAPPQRLEASFAEKVTRVYKLKNSKPKEIKSSLNLLVNENSIRIDERTQSLVVTTYKGRIPEIERLITKLDQSRKQIVLQARIEEVSRDKAEELGISWGFGKLNLNPNLSETTDEENSNIVKIGSTELGYQAALDLLESNGDATLLANPQIATIDGEKASINISDKVPIITTVTTDKEVRDKVEFKDIGIKLAITPRVTNNGKIIVKVKPEVSTISGYVNSGTNSYPQISTRKAETMIRIQDGKTIAIGGLIKDKEIKNLAKVPLLGDLPILGKLFQNKSTTNRKSELIIFITPKIIGDGNAESHDMLKDKLSKISDGTITIPNESGSGEVMIVPYKYKTQESDTFWSVSQHFNISYTKIMGWSNIEYVRPLEAGEVLSIPLSQSRYYKVQKGDSLESIAGEYDIKVEKIKLINKISSIKEAKPYLVLPVTVKEEDKIEDFKKVLNKIQKDALKTKKDSSESQEETAQDASRTKNEEASDWSNFKRRQEYQQ</sequence>